<sequence>MTIEEAQAIIAKTTSPFLKRDMQKFINRQRKKEAAYGKTQKGNQAKRV</sequence>
<evidence type="ECO:0000256" key="1">
    <source>
        <dbReference type="SAM" id="MobiDB-lite"/>
    </source>
</evidence>
<feature type="region of interest" description="Disordered" evidence="1">
    <location>
        <begin position="29"/>
        <end position="48"/>
    </location>
</feature>
<organism evidence="2">
    <name type="scientific">Siphoviridae sp. ctqED62</name>
    <dbReference type="NCBI Taxonomy" id="2826468"/>
    <lineage>
        <taxon>Viruses</taxon>
        <taxon>Duplodnaviria</taxon>
        <taxon>Heunggongvirae</taxon>
        <taxon>Uroviricota</taxon>
        <taxon>Caudoviricetes</taxon>
    </lineage>
</organism>
<dbReference type="EMBL" id="BK014965">
    <property type="protein sequence ID" value="DAD84713.1"/>
    <property type="molecule type" value="Genomic_DNA"/>
</dbReference>
<name>A0A8S5MQW5_9CAUD</name>
<protein>
    <submittedName>
        <fullName evidence="2">Uncharacterized protein</fullName>
    </submittedName>
</protein>
<reference evidence="2" key="1">
    <citation type="journal article" date="2021" name="Proc. Natl. Acad. Sci. U.S.A.">
        <title>A Catalog of Tens of Thousands of Viruses from Human Metagenomes Reveals Hidden Associations with Chronic Diseases.</title>
        <authorList>
            <person name="Tisza M.J."/>
            <person name="Buck C.B."/>
        </authorList>
    </citation>
    <scope>NUCLEOTIDE SEQUENCE</scope>
    <source>
        <strain evidence="2">CtqED62</strain>
    </source>
</reference>
<evidence type="ECO:0000313" key="2">
    <source>
        <dbReference type="EMBL" id="DAD84713.1"/>
    </source>
</evidence>
<accession>A0A8S5MQW5</accession>
<proteinExistence type="predicted"/>